<dbReference type="Proteomes" id="UP001210865">
    <property type="component" value="Chromosome"/>
</dbReference>
<dbReference type="PANTHER" id="PTHR30629:SF2">
    <property type="entry name" value="PROPHAGE INTEGRASE INTS-RELATED"/>
    <property type="match status" value="1"/>
</dbReference>
<evidence type="ECO:0000256" key="4">
    <source>
        <dbReference type="ARBA" id="ARBA00023172"/>
    </source>
</evidence>
<feature type="domain" description="Tyr recombinase" evidence="5">
    <location>
        <begin position="204"/>
        <end position="406"/>
    </location>
</feature>
<dbReference type="InterPro" id="IPR025166">
    <property type="entry name" value="Integrase_DNA_bind_dom"/>
</dbReference>
<name>A0ABY7NKD2_9SPHN</name>
<dbReference type="InterPro" id="IPR053876">
    <property type="entry name" value="Phage_int_M"/>
</dbReference>
<dbReference type="RefSeq" id="WP_270076648.1">
    <property type="nucleotide sequence ID" value="NZ_CP115174.1"/>
</dbReference>
<dbReference type="InterPro" id="IPR013762">
    <property type="entry name" value="Integrase-like_cat_sf"/>
</dbReference>
<dbReference type="InterPro" id="IPR038488">
    <property type="entry name" value="Integrase_DNA-bd_sf"/>
</dbReference>
<comment type="similarity">
    <text evidence="1">Belongs to the 'phage' integrase family.</text>
</comment>
<dbReference type="InterPro" id="IPR011010">
    <property type="entry name" value="DNA_brk_join_enz"/>
</dbReference>
<dbReference type="Gene3D" id="3.30.160.390">
    <property type="entry name" value="Integrase, DNA-binding domain"/>
    <property type="match status" value="1"/>
</dbReference>
<protein>
    <submittedName>
        <fullName evidence="6">Integrase arm-type DNA-binding domain-containing protein</fullName>
    </submittedName>
</protein>
<evidence type="ECO:0000256" key="1">
    <source>
        <dbReference type="ARBA" id="ARBA00008857"/>
    </source>
</evidence>
<dbReference type="PANTHER" id="PTHR30629">
    <property type="entry name" value="PROPHAGE INTEGRASE"/>
    <property type="match status" value="1"/>
</dbReference>
<dbReference type="Gene3D" id="1.10.150.130">
    <property type="match status" value="1"/>
</dbReference>
<evidence type="ECO:0000313" key="6">
    <source>
        <dbReference type="EMBL" id="WBO22000.1"/>
    </source>
</evidence>
<gene>
    <name evidence="6" type="ORF">PBT88_17845</name>
</gene>
<keyword evidence="3 6" id="KW-0238">DNA-binding</keyword>
<keyword evidence="7" id="KW-1185">Reference proteome</keyword>
<sequence>MPLTDTQARKAAAKDKDYKLADANGLHLYVTTKGHKSWRMKYRFGQKERRLMFGPYPEVSLSEARDKRDAARRLLRDDIDPGVQTEKRRAEAAARAAITFEKMARQWHEQQTPIWAPVHAADVINSLERDIFPHIGSTPLSEIDPPGVLEVLRKVEKRGAIETAKRLRQRMSAVFVFAISEGVGSADPAAVVTNALKPLPKKGKQPSLTDPDDAREVLVAAEASGASPVTKLASRLLALTVVRPGVVRGASWGEFEGIDWTGDFIGPQQPLWRVPAARMKLVVERKDEEAFEHLVPLPWQAVDVLRTIRRLTERARYVFPSQRHSHHPLSENAIGYLYNRVGFHGRHVPHGWRAAFSTTMKARARKQRRIEDLDTIERMLAHMPENKVAAAYDRHEHMERRRELGQEWADLLMAGMAPAATLLTGPRR</sequence>
<evidence type="ECO:0000256" key="3">
    <source>
        <dbReference type="ARBA" id="ARBA00023125"/>
    </source>
</evidence>
<evidence type="ECO:0000259" key="5">
    <source>
        <dbReference type="PROSITE" id="PS51898"/>
    </source>
</evidence>
<dbReference type="CDD" id="cd00801">
    <property type="entry name" value="INT_P4_C"/>
    <property type="match status" value="1"/>
</dbReference>
<reference evidence="6 7" key="1">
    <citation type="submission" date="2022-12" db="EMBL/GenBank/DDBJ databases">
        <title>Sphingomonas abieness sp. nov., an endophytic bacterium isolated from Abies koreana.</title>
        <authorList>
            <person name="Jiang L."/>
            <person name="Lee J."/>
        </authorList>
    </citation>
    <scope>NUCLEOTIDE SEQUENCE [LARGE SCALE GENOMIC DNA]</scope>
    <source>
        <strain evidence="7">PAMB 00755</strain>
    </source>
</reference>
<dbReference type="PROSITE" id="PS51898">
    <property type="entry name" value="TYR_RECOMBINASE"/>
    <property type="match status" value="1"/>
</dbReference>
<proteinExistence type="inferred from homology"/>
<evidence type="ECO:0000313" key="7">
    <source>
        <dbReference type="Proteomes" id="UP001210865"/>
    </source>
</evidence>
<keyword evidence="2" id="KW-0229">DNA integration</keyword>
<evidence type="ECO:0000256" key="2">
    <source>
        <dbReference type="ARBA" id="ARBA00022908"/>
    </source>
</evidence>
<dbReference type="Gene3D" id="1.10.443.10">
    <property type="entry name" value="Intergrase catalytic core"/>
    <property type="match status" value="1"/>
</dbReference>
<organism evidence="6 7">
    <name type="scientific">Sphingomonas abietis</name>
    <dbReference type="NCBI Taxonomy" id="3012344"/>
    <lineage>
        <taxon>Bacteria</taxon>
        <taxon>Pseudomonadati</taxon>
        <taxon>Pseudomonadota</taxon>
        <taxon>Alphaproteobacteria</taxon>
        <taxon>Sphingomonadales</taxon>
        <taxon>Sphingomonadaceae</taxon>
        <taxon>Sphingomonas</taxon>
    </lineage>
</organism>
<dbReference type="InterPro" id="IPR010998">
    <property type="entry name" value="Integrase_recombinase_N"/>
</dbReference>
<dbReference type="GO" id="GO:0003677">
    <property type="term" value="F:DNA binding"/>
    <property type="evidence" value="ECO:0007669"/>
    <property type="project" value="UniProtKB-KW"/>
</dbReference>
<accession>A0ABY7NKD2</accession>
<keyword evidence="4" id="KW-0233">DNA recombination</keyword>
<dbReference type="InterPro" id="IPR002104">
    <property type="entry name" value="Integrase_catalytic"/>
</dbReference>
<dbReference type="Pfam" id="PF13356">
    <property type="entry name" value="Arm-DNA-bind_3"/>
    <property type="match status" value="1"/>
</dbReference>
<dbReference type="InterPro" id="IPR050808">
    <property type="entry name" value="Phage_Integrase"/>
</dbReference>
<dbReference type="EMBL" id="CP115174">
    <property type="protein sequence ID" value="WBO22000.1"/>
    <property type="molecule type" value="Genomic_DNA"/>
</dbReference>
<dbReference type="Pfam" id="PF22022">
    <property type="entry name" value="Phage_int_M"/>
    <property type="match status" value="1"/>
</dbReference>
<dbReference type="SUPFAM" id="SSF56349">
    <property type="entry name" value="DNA breaking-rejoining enzymes"/>
    <property type="match status" value="1"/>
</dbReference>